<dbReference type="EMBL" id="VCLA01000145">
    <property type="protein sequence ID" value="MQT02133.1"/>
    <property type="molecule type" value="Genomic_DNA"/>
</dbReference>
<protein>
    <recommendedName>
        <fullName evidence="2">TfuA-like core domain-containing protein</fullName>
    </recommendedName>
</protein>
<name>A0A646KIU1_STRJU</name>
<organism evidence="3 4">
    <name type="scientific">Streptomyces jumonjinensis</name>
    <dbReference type="NCBI Taxonomy" id="1945"/>
    <lineage>
        <taxon>Bacteria</taxon>
        <taxon>Bacillati</taxon>
        <taxon>Actinomycetota</taxon>
        <taxon>Actinomycetes</taxon>
        <taxon>Kitasatosporales</taxon>
        <taxon>Streptomycetaceae</taxon>
        <taxon>Streptomyces</taxon>
    </lineage>
</organism>
<evidence type="ECO:0000313" key="4">
    <source>
        <dbReference type="Proteomes" id="UP000419138"/>
    </source>
</evidence>
<gene>
    <name evidence="3" type="ORF">FF041_18550</name>
</gene>
<dbReference type="RefSeq" id="WP_153523806.1">
    <property type="nucleotide sequence ID" value="NZ_JBEPDZ010000007.1"/>
</dbReference>
<feature type="region of interest" description="Disordered" evidence="1">
    <location>
        <begin position="210"/>
        <end position="251"/>
    </location>
</feature>
<sequence length="531" mass="57880">MPRTLPSRGVMDCPPPYGKWRPFAGVERRAGRYVAIHVFAGPTISGREVAELVPSAIVHGPVKHGDLFRAGIDRGDIALIIDGLYHSHPPVRHKEILDVIDRGTAVTGTASMGALRAAELHPWGMDGVGRVFEAYRDGRIDADDEVAVVHTADSEWRVLTDALVNIRHTLDLAVAAGLSDRATADRLLAVATGLHYTRRSWNAVIRQLREPGGQPADGRQWGGGGRWDDDRQWGGDRQCDGGGRWDGDRQCDGGGADAAVIRAAERIRLFREAEPERCDLKRQDAVTALRGLGATAASSPRTRHASGAWPSGWRTAYLRQWRRQFTGSLVDGRFVSHAARFDHARLYDPGFPARWREHVLRTAAGTAGDPHPTTEPAALDAAARQGLTYEQLTEEQLSSWLTDDEIAALPPAAAVLTIMVRSARPTVDLDDPRLRARLVGEDRGREISHCLAVNEKIAAGGHARHVDCLKPAVLCGHLTAVWGLGPDAGERQTTAAARDRGFASVAEAAEAARPFFLRWYATRRSTPKETP</sequence>
<proteinExistence type="predicted"/>
<comment type="caution">
    <text evidence="3">The sequence shown here is derived from an EMBL/GenBank/DDBJ whole genome shotgun (WGS) entry which is preliminary data.</text>
</comment>
<reference evidence="3 4" key="1">
    <citation type="submission" date="2019-05" db="EMBL/GenBank/DDBJ databases">
        <title>Comparative genomics and metabolomics analyses of clavulanic acid producing Streptomyces species provides insight into specialized metabolism and evolution of beta-lactam biosynthetic gene clusters.</title>
        <authorList>
            <person name="Moore M.A."/>
            <person name="Cruz-Morales P."/>
            <person name="Barona Gomez F."/>
            <person name="Kapil T."/>
        </authorList>
    </citation>
    <scope>NUCLEOTIDE SEQUENCE [LARGE SCALE GENOMIC DNA]</scope>
    <source>
        <strain evidence="3 4">NRRL 5741</strain>
    </source>
</reference>
<evidence type="ECO:0000256" key="1">
    <source>
        <dbReference type="SAM" id="MobiDB-lite"/>
    </source>
</evidence>
<dbReference type="OrthoDB" id="118811at2"/>
<feature type="compositionally biased region" description="Basic and acidic residues" evidence="1">
    <location>
        <begin position="226"/>
        <end position="251"/>
    </location>
</feature>
<evidence type="ECO:0000259" key="2">
    <source>
        <dbReference type="Pfam" id="PF07812"/>
    </source>
</evidence>
<feature type="domain" description="TfuA-like core" evidence="2">
    <location>
        <begin position="82"/>
        <end position="200"/>
    </location>
</feature>
<dbReference type="Proteomes" id="UP000419138">
    <property type="component" value="Unassembled WGS sequence"/>
</dbReference>
<dbReference type="InterPro" id="IPR012924">
    <property type="entry name" value="TfuA_core"/>
</dbReference>
<accession>A0A646KIU1</accession>
<dbReference type="Pfam" id="PF07812">
    <property type="entry name" value="TfuA"/>
    <property type="match status" value="1"/>
</dbReference>
<keyword evidence="4" id="KW-1185">Reference proteome</keyword>
<dbReference type="AlphaFoldDB" id="A0A646KIU1"/>
<evidence type="ECO:0000313" key="3">
    <source>
        <dbReference type="EMBL" id="MQT02133.1"/>
    </source>
</evidence>